<dbReference type="InterPro" id="IPR019734">
    <property type="entry name" value="TPR_rpt"/>
</dbReference>
<dbReference type="PROSITE" id="PS50005">
    <property type="entry name" value="TPR"/>
    <property type="match status" value="1"/>
</dbReference>
<proteinExistence type="predicted"/>
<comment type="caution">
    <text evidence="5">The sequence shown here is derived from an EMBL/GenBank/DDBJ whole genome shotgun (WGS) entry which is preliminary data.</text>
</comment>
<evidence type="ECO:0000256" key="3">
    <source>
        <dbReference type="PROSITE-ProRule" id="PRU00339"/>
    </source>
</evidence>
<gene>
    <name evidence="5" type="ORF">ACFO3E_19180</name>
</gene>
<keyword evidence="1" id="KW-0677">Repeat</keyword>
<feature type="signal peptide" evidence="4">
    <location>
        <begin position="1"/>
        <end position="21"/>
    </location>
</feature>
<dbReference type="InterPro" id="IPR011990">
    <property type="entry name" value="TPR-like_helical_dom_sf"/>
</dbReference>
<evidence type="ECO:0000256" key="4">
    <source>
        <dbReference type="SAM" id="SignalP"/>
    </source>
</evidence>
<feature type="chain" id="PRO_5046477827" evidence="4">
    <location>
        <begin position="22"/>
        <end position="275"/>
    </location>
</feature>
<evidence type="ECO:0000313" key="5">
    <source>
        <dbReference type="EMBL" id="MFC4596276.1"/>
    </source>
</evidence>
<keyword evidence="2 3" id="KW-0802">TPR repeat</keyword>
<dbReference type="Proteomes" id="UP001595957">
    <property type="component" value="Unassembled WGS sequence"/>
</dbReference>
<evidence type="ECO:0000313" key="6">
    <source>
        <dbReference type="Proteomes" id="UP001595957"/>
    </source>
</evidence>
<accession>A0ABV9F2Y2</accession>
<dbReference type="SUPFAM" id="SSF48452">
    <property type="entry name" value="TPR-like"/>
    <property type="match status" value="1"/>
</dbReference>
<name>A0ABV9F2Y2_9SPHN</name>
<dbReference type="RefSeq" id="WP_066527949.1">
    <property type="nucleotide sequence ID" value="NZ_JBHSFZ010000064.1"/>
</dbReference>
<keyword evidence="6" id="KW-1185">Reference proteome</keyword>
<protein>
    <submittedName>
        <fullName evidence="5">Tetratricopeptide repeat protein</fullName>
    </submittedName>
</protein>
<reference evidence="6" key="1">
    <citation type="journal article" date="2019" name="Int. J. Syst. Evol. Microbiol.">
        <title>The Global Catalogue of Microorganisms (GCM) 10K type strain sequencing project: providing services to taxonomists for standard genome sequencing and annotation.</title>
        <authorList>
            <consortium name="The Broad Institute Genomics Platform"/>
            <consortium name="The Broad Institute Genome Sequencing Center for Infectious Disease"/>
            <person name="Wu L."/>
            <person name="Ma J."/>
        </authorList>
    </citation>
    <scope>NUCLEOTIDE SEQUENCE [LARGE SCALE GENOMIC DNA]</scope>
    <source>
        <strain evidence="6">NBRC 103632</strain>
    </source>
</reference>
<evidence type="ECO:0000256" key="1">
    <source>
        <dbReference type="ARBA" id="ARBA00022737"/>
    </source>
</evidence>
<dbReference type="EMBL" id="JBHSFZ010000064">
    <property type="protein sequence ID" value="MFC4596276.1"/>
    <property type="molecule type" value="Genomic_DNA"/>
</dbReference>
<dbReference type="SMART" id="SM00028">
    <property type="entry name" value="TPR"/>
    <property type="match status" value="3"/>
</dbReference>
<organism evidence="5 6">
    <name type="scientific">Sphingobium tyrosinilyticum</name>
    <dbReference type="NCBI Taxonomy" id="2715436"/>
    <lineage>
        <taxon>Bacteria</taxon>
        <taxon>Pseudomonadati</taxon>
        <taxon>Pseudomonadota</taxon>
        <taxon>Alphaproteobacteria</taxon>
        <taxon>Sphingomonadales</taxon>
        <taxon>Sphingomonadaceae</taxon>
        <taxon>Sphingobium</taxon>
    </lineage>
</organism>
<feature type="repeat" description="TPR" evidence="3">
    <location>
        <begin position="164"/>
        <end position="197"/>
    </location>
</feature>
<dbReference type="Pfam" id="PF07719">
    <property type="entry name" value="TPR_2"/>
    <property type="match status" value="1"/>
</dbReference>
<keyword evidence="4" id="KW-0732">Signal</keyword>
<dbReference type="InterPro" id="IPR013105">
    <property type="entry name" value="TPR_2"/>
</dbReference>
<evidence type="ECO:0000256" key="2">
    <source>
        <dbReference type="ARBA" id="ARBA00022803"/>
    </source>
</evidence>
<sequence>MSVLLLLAAATALPAPLPPSATTAPALDYGRLIDDAIDGGRIIQAESMLGQWRANARAQEGAAVDIAVARMTLAKGQNGEAETRFAAISQAGSKDCRVDEGLGIARLRLGRAEQATDALRRAVDHCAGRWRAWNALGVAYDAEKAWALSAAAYEKAFQLTDKPVQILNNYGLSLMAQGQAERAVAIYGKALELAPDDARIIANSDAAQIMAGRDIERRPADDANSWAKRLGEAGKVALRMGDAGKARAYLSRAVTESESFQPEAAATLATMGAKP</sequence>
<dbReference type="Gene3D" id="1.25.40.10">
    <property type="entry name" value="Tetratricopeptide repeat domain"/>
    <property type="match status" value="1"/>
</dbReference>